<feature type="binding site" evidence="8">
    <location>
        <position position="323"/>
    </location>
    <ligand>
        <name>Zn(2+)</name>
        <dbReference type="ChEBI" id="CHEBI:29105"/>
    </ligand>
</feature>
<dbReference type="Gene3D" id="1.10.150.390">
    <property type="match status" value="1"/>
</dbReference>
<feature type="domain" description="RNA polymerase Rpb1" evidence="11">
    <location>
        <begin position="275"/>
        <end position="479"/>
    </location>
</feature>
<dbReference type="Gene3D" id="1.10.1790.20">
    <property type="match status" value="1"/>
</dbReference>
<comment type="catalytic activity">
    <reaction evidence="8">
        <text>RNA(n) + a ribonucleoside 5'-triphosphate = RNA(n+1) + diphosphate</text>
        <dbReference type="Rhea" id="RHEA:21248"/>
        <dbReference type="Rhea" id="RHEA-COMP:14527"/>
        <dbReference type="Rhea" id="RHEA-COMP:17342"/>
        <dbReference type="ChEBI" id="CHEBI:33019"/>
        <dbReference type="ChEBI" id="CHEBI:61557"/>
        <dbReference type="ChEBI" id="CHEBI:140395"/>
        <dbReference type="EC" id="2.7.7.6"/>
    </reaction>
</comment>
<feature type="binding site" evidence="8">
    <location>
        <position position="406"/>
    </location>
    <ligand>
        <name>Zn(2+)</name>
        <dbReference type="ChEBI" id="CHEBI:29105"/>
    </ligand>
</feature>
<comment type="similarity">
    <text evidence="8">Belongs to the RNA polymerase beta' chain family. RpoC2 subfamily.</text>
</comment>
<evidence type="ECO:0000256" key="3">
    <source>
        <dbReference type="ARBA" id="ARBA00022679"/>
    </source>
</evidence>
<geneLocation type="chloroplast" evidence="14"/>
<evidence type="ECO:0000256" key="9">
    <source>
        <dbReference type="SAM" id="MobiDB-lite"/>
    </source>
</evidence>
<keyword evidence="4 8" id="KW-0548">Nucleotidyltransferase</keyword>
<evidence type="ECO:0000259" key="10">
    <source>
        <dbReference type="Pfam" id="PF04983"/>
    </source>
</evidence>
<gene>
    <name evidence="8 14" type="primary">rpoC2</name>
</gene>
<reference evidence="14" key="1">
    <citation type="submission" date="2017-07" db="EMBL/GenBank/DDBJ databases">
        <title>The plastid genomes of the Chlamydomonas reinhardtii nonphotsyntehtic mutants CC-1375, CC-373, CC-4199, CC-2359 and CC-1051.</title>
        <authorList>
            <person name="DeShaw A.E."/>
            <person name="Figueroa-Martinez F."/>
            <person name="Reyes-Prieto A."/>
        </authorList>
    </citation>
    <scope>NUCLEOTIDE SEQUENCE</scope>
    <source>
        <strain evidence="16">CC-1051 M18</strain>
        <strain evidence="15">CC-1375 ac-u-lambda mt+</strain>
        <strain evidence="14">CC-2359 lts1-30 mt-</strain>
        <strain evidence="17">CC-373 ac-u-c-2-21</strain>
        <strain evidence="13">CC-4199 lts1-204</strain>
    </source>
</reference>
<evidence type="ECO:0000313" key="16">
    <source>
        <dbReference type="EMBL" id="ASF83560.1"/>
    </source>
</evidence>
<keyword evidence="1 8" id="KW-0240">DNA-directed RNA polymerase</keyword>
<dbReference type="InterPro" id="IPR012756">
    <property type="entry name" value="DNA-dir_RpoC2_beta_pp"/>
</dbReference>
<dbReference type="PANTHER" id="PTHR19376">
    <property type="entry name" value="DNA-DIRECTED RNA POLYMERASE"/>
    <property type="match status" value="1"/>
</dbReference>
<comment type="cofactor">
    <cofactor evidence="8">
        <name>Zn(2+)</name>
        <dbReference type="ChEBI" id="CHEBI:29105"/>
    </cofactor>
    <text evidence="8">Binds 1 Zn(2+) ion per subunit.</text>
</comment>
<dbReference type="GO" id="GO:0003899">
    <property type="term" value="F:DNA-directed RNA polymerase activity"/>
    <property type="evidence" value="ECO:0007669"/>
    <property type="project" value="UniProtKB-UniRule"/>
</dbReference>
<dbReference type="InterPro" id="IPR007066">
    <property type="entry name" value="RNA_pol_Rpb1_3"/>
</dbReference>
<keyword evidence="14" id="KW-0150">Chloroplast</keyword>
<comment type="function">
    <text evidence="8">DNA-dependent RNA polymerase catalyzes the transcription of DNA into RNA using the four ribonucleoside triphosphates as substrates.</text>
</comment>
<dbReference type="EMBL" id="MF083689">
    <property type="protein sequence ID" value="ASF83429.1"/>
    <property type="molecule type" value="Genomic_DNA"/>
</dbReference>
<dbReference type="Pfam" id="PF05000">
    <property type="entry name" value="RNA_pol_Rpb1_4"/>
    <property type="match status" value="1"/>
</dbReference>
<dbReference type="Gene3D" id="1.10.274.100">
    <property type="entry name" value="RNA polymerase Rpb1, domain 3"/>
    <property type="match status" value="1"/>
</dbReference>
<feature type="region of interest" description="Disordered" evidence="9">
    <location>
        <begin position="2926"/>
        <end position="2956"/>
    </location>
</feature>
<dbReference type="GO" id="GO:0006351">
    <property type="term" value="P:DNA-templated transcription"/>
    <property type="evidence" value="ECO:0007669"/>
    <property type="project" value="UniProtKB-UniRule"/>
</dbReference>
<evidence type="ECO:0000256" key="5">
    <source>
        <dbReference type="ARBA" id="ARBA00022723"/>
    </source>
</evidence>
<dbReference type="SUPFAM" id="SSF64484">
    <property type="entry name" value="beta and beta-prime subunits of DNA dependent RNA-polymerase"/>
    <property type="match status" value="2"/>
</dbReference>
<dbReference type="EMBL" id="MF083691">
    <property type="protein sequence ID" value="ASF83560.1"/>
    <property type="molecule type" value="Genomic_DNA"/>
</dbReference>
<feature type="binding site" evidence="8">
    <location>
        <position position="396"/>
    </location>
    <ligand>
        <name>Zn(2+)</name>
        <dbReference type="ChEBI" id="CHEBI:29105"/>
    </ligand>
</feature>
<evidence type="ECO:0000313" key="15">
    <source>
        <dbReference type="EMBL" id="ASF83496.1"/>
    </source>
</evidence>
<evidence type="ECO:0000256" key="7">
    <source>
        <dbReference type="ARBA" id="ARBA00023163"/>
    </source>
</evidence>
<dbReference type="EMBL" id="MF083688">
    <property type="protein sequence ID" value="ASF83362.1"/>
    <property type="molecule type" value="Genomic_DNA"/>
</dbReference>
<keyword evidence="6 8" id="KW-0862">Zinc</keyword>
<dbReference type="InterPro" id="IPR038120">
    <property type="entry name" value="Rpb1_funnel_sf"/>
</dbReference>
<comment type="subcellular location">
    <subcellularLocation>
        <location evidence="8">Plastid</location>
        <location evidence="8">Chloroplast</location>
    </subcellularLocation>
</comment>
<dbReference type="GO" id="GO:0003677">
    <property type="term" value="F:DNA binding"/>
    <property type="evidence" value="ECO:0007669"/>
    <property type="project" value="UniProtKB-UniRule"/>
</dbReference>
<dbReference type="InterPro" id="IPR045867">
    <property type="entry name" value="DNA-dir_RpoC_beta_prime"/>
</dbReference>
<dbReference type="GO" id="GO:0008270">
    <property type="term" value="F:zinc ion binding"/>
    <property type="evidence" value="ECO:0007669"/>
    <property type="project" value="UniProtKB-UniRule"/>
</dbReference>
<feature type="binding site" evidence="8">
    <location>
        <position position="403"/>
    </location>
    <ligand>
        <name>Zn(2+)</name>
        <dbReference type="ChEBI" id="CHEBI:29105"/>
    </ligand>
</feature>
<sequence>MNIFFQRKLVKYFGNIKKKKHYLTVSEECNHYVFVKKTYVSSVFLKSLNKVNKTCNTNSGILYNQYSLGYINMHKQLPSLIRNKSKTIGNYGVAHPSRLVKCLVTKNATAPFFNFTFDKGRLKNLVSWTLENYGQYKTVELLEQLKKTGFEYATKAGISLGLDDLKIPPKKKILLLEAEQLTKLTIHQYQRGDITAVERFQRLIDTWHRTSEQLKQEVINYFEETDILNPVYMMAFSGARGNISQVRQLVGMRGLMSDPQGQIIDFPIQSNFREGLTLTEYIISSYGARKGIVDTALRTANAGYLTRRLVDVAQHVIISHYDCGTHKGIFLTDMKEGNKTIVSAQSRIIGRVLARDIYKPNSTITIAKRNQEISTDVAFEIGKVTNRIFVRSALTCNTTKLLCQLCYGWSLAQGNLVSVGEAVGVIAAQSIGEPGTQLTMRTFHTGGVFSGDVSDEIRAPYNGFVYYDNKIPGILIRTLDGKILFLTKSEGTLIFTADPNFNKPQALTDSFLNSGHGEKEKYEIKKYKIPAYTLLFIRNGESVLQKQVLAQITMISTKPNMRDTAELVIKAELEGLFYAKNLQVQKKILGPKPKFIGEGKQNVLLDPKAMEIIVKARGWNFAWVLSGKRYEFPLLLKSFASSGDLITPNTIMAKHNLQLSSPFLNVGTALQVGNSTDIPKLPLLGATSKFRAMSGVLTSSIVRRYPTKINSSSRPKVNQFGKSNLFYTQVLQNKVNALNGEVDSYSETAKLPYWKNLNLKFVQKLNLSKFFKQYNLKNKTKTKLAFYSLVQAKPLQASKLDSFKANTFQSKQLGRPIFIYRHCLLTKESNKKTVKLIHNIQLQQSVLFLKIKKIKFYKMGYFQLVNSNKTAFLVSLSHNKNRLTLYHNKFNYNNSYNDIIVLPTSLTQDISSKKQIALKRFKPAYNLFQWFYPSLIKPSSKEAQNLTVQQVEFFNAREQMHFNSRYSKTDFVQLLQNPFKLDFNKALHRPLCISESYKEIPTGEVSISPQNSVNLPMNTFFNTDGVPDKKPNYTNMYAFWLKQQVLKSYKKRYKKYKLTSILKSHLSDKIYLPASVELQHQSQQNNLLSLTKEFKALNSSKYLKNNQLQSRPLLYKQEKLLKTLVLKKWFKSNLLYVNSAISKEENMDGSSTQMSAHSLPKRQRKGAKVSKINRFLKIDNYIKQLTYFKTSKIMRIKHSFNSLRVDFKFTSSKLVCPKRKRNLQIVCTLRGEEQTSVRESSVTHVNNLICSSKYKRSIRLQNDSHLFTTTKKAKVPFTGYSDSHQAGKVLQSSQISSTKPKTQSSFTFFEYFKLKLAQSGTKAILKHFKSLKAVNISKVSMDQSRNKGFNNWGKSSSECLNTSLGDKQALYFKTKTEANLQLLTLVLENFYRKKQFANLLAKNLTILNKNLKLKKNHVHFLLYYYNKLSVQKPNAIFLLTHMLAKANKIQISYSYVVPTSPKSKLNLDRGNLTTTNQKNVASLGGYQPASAGTKYYSEGIRNRTRKNNKSSMTKITKIFNQLKLDTQFVIILLSPHKLLHHSHQLPQNTLGIYDKFNSNFEMAKVTLLTHPLWFNQFQMKSIKEVGNKFINTRNNSLLENYVILLLSNNYVFNFLSIKSEQINLPEEQESNLSLQEYKSPANCQEKALPSDNKKIIFDLKKLQHIVLTEQYKNNLRWVKNKKPRFLPKDIDINTLEVNLDRIKPKNKLSNLNPTQQLQLSNSLLEFVKTIKINPTDLAKVYSGSANTVMSIENCQPSLEVSNTFFLKTQKLLKLINKTKHSIALNQTKFINTSLLKGHLVAYARPVFIITNKAEPFIAKQKKDLLLLPKNATINVLIKPQQEKNSLNKAIFPLGGNAANNHSIFVSPNTNKLANPNVSYLKKHIYFNQMPFFDSPFRNASYLFSYTENSIKPLTKVDFMHSFAQKNHKLLPESEREKRLQFKALHIPKQPCLNICFKSNSNLIFNSKTTNSLVIRKTTTNYKYNIDLSEGVDFKKLKTNMFSARKCNNFKLDTALESKLFKGRPTLLNYKNVVTQTNYFSPFEGELLATKTYKNYLDLNPYQSLKVGLMQLNTSSALATLVPKTKRAGNKSSKQKIKLNQGELSTELGSTIPQSGKHKTKTEKMRMAMFKYYLKTINSQKIIGNKGWSRFNLILTKKDFITLKYNNTLYPNFTIFSEIQKHWQPRIQMTKPIRPISYDEVCLNYLFSEEITNQVKLQTLAKLNKEIHFNKSYHFNLKNRWLKQKLVINASTSKSTSSLLTNIHMDQGEDKKTSVGVSLKLPAIYLCEEEGLHTNLFIHKAQRLLYKIKIILSEKALNVEHYSWNKNSSLQKTFGYQNGIIQAKSLLHTLPTNLNYNLKWINYKQKNIFTTNKVGFFFLKGNTFFNTSQKLFNKKITKQTTFLNATIYNFGRNNKNNLISYNNSNFLENTHFVDLSLCLELQKIYLNKNYLNLKPILDKTIHCQKPTKVLFKKSGFSKKQHYYLEFLNTKNHRRLIGLKEFNDYHMSYSKSQTKEMSNFIDSYYFVKPINMDCAHYIKHELVLYNDLITHFASLNLYISREHGLKSLSAFFINILKIFITSNQSQISLAPIGIDKYTNIYIPEGEGEKDMTKNVFQVIKKSGQLIQMNKEKMTLRLGQPLVISPRSTIHATHGDFIRYKTPVVTLTYQQLKTGDIVQGIPKIEQLFEARTTKRGRLFRDNVTNLLTGLFLKYFIKSTYLLRKTMIGFSKKRWKKSIKYTLPVNKQPNMPRVNHTLNTTVGTELGRQSKTKVDKNKHSIAINKNLNYSNFINNKQNQTIILALALQWAVKQSFYKIQQIIVDGILRVYRSQGVSIADKHVEIVVKQMTSKVRIINSNASKMSEYMFSLDTIKAGEMPETDLPEEEVSLQQNKAVSKQNVVAQTGKKRKKRLRKSKLSERDVITTKRTEGIDSSKIPSSNIPEGKVTQNNKRKSTRKNVSLADRELKTRNTLSNTTKPIQISQVFEHKVLNQLLSNNLDGPTGLFPGEIVDIDFVENINTFLLKTASVDRASRETLSTDPLNPNNQVAFAIEPIKYEPIVLGITRASLEVESFLSAASFQQTTRVLSQAALYKKKDFLKGLKENIIIGNLIPAGTGFLSSLNI</sequence>
<accession>A0A218N8D9</accession>
<evidence type="ECO:0000259" key="11">
    <source>
        <dbReference type="Pfam" id="PF04998"/>
    </source>
</evidence>
<dbReference type="PANTHER" id="PTHR19376:SF68">
    <property type="entry name" value="DNA-DIRECTED RNA POLYMERASE SUBUNIT BETA"/>
    <property type="match status" value="1"/>
</dbReference>
<dbReference type="GO" id="GO:0000428">
    <property type="term" value="C:DNA-directed RNA polymerase complex"/>
    <property type="evidence" value="ECO:0007669"/>
    <property type="project" value="UniProtKB-KW"/>
</dbReference>
<dbReference type="InterPro" id="IPR042102">
    <property type="entry name" value="RNA_pol_Rpb1_3_sf"/>
</dbReference>
<evidence type="ECO:0000256" key="4">
    <source>
        <dbReference type="ARBA" id="ARBA00022695"/>
    </source>
</evidence>
<dbReference type="EMBL" id="MF083692">
    <property type="protein sequence ID" value="ASF83627.1"/>
    <property type="molecule type" value="Genomic_DNA"/>
</dbReference>
<evidence type="ECO:0000259" key="12">
    <source>
        <dbReference type="Pfam" id="PF05000"/>
    </source>
</evidence>
<name>A0A218N8D9_CHLRE</name>
<feature type="compositionally biased region" description="Polar residues" evidence="9">
    <location>
        <begin position="2932"/>
        <end position="2946"/>
    </location>
</feature>
<dbReference type="CDD" id="cd02655">
    <property type="entry name" value="RNAP_beta'_C"/>
    <property type="match status" value="1"/>
</dbReference>
<dbReference type="InterPro" id="IPR007083">
    <property type="entry name" value="RNA_pol_Rpb1_4"/>
</dbReference>
<dbReference type="Pfam" id="PF04998">
    <property type="entry name" value="RNA_pol_Rpb1_5"/>
    <property type="match status" value="1"/>
</dbReference>
<keyword evidence="5 8" id="KW-0479">Metal-binding</keyword>
<keyword evidence="3 8" id="KW-0808">Transferase</keyword>
<evidence type="ECO:0000256" key="2">
    <source>
        <dbReference type="ARBA" id="ARBA00022640"/>
    </source>
</evidence>
<dbReference type="HAMAP" id="MF_01324">
    <property type="entry name" value="RNApol_bact_RpoC2"/>
    <property type="match status" value="1"/>
</dbReference>
<dbReference type="Pfam" id="PF04983">
    <property type="entry name" value="RNA_pol_Rpb1_3"/>
    <property type="match status" value="1"/>
</dbReference>
<evidence type="ECO:0000313" key="17">
    <source>
        <dbReference type="EMBL" id="ASF83627.1"/>
    </source>
</evidence>
<evidence type="ECO:0000256" key="8">
    <source>
        <dbReference type="HAMAP-Rule" id="MF_01324"/>
    </source>
</evidence>
<dbReference type="EC" id="2.7.7.6" evidence="8"/>
<evidence type="ECO:0000313" key="13">
    <source>
        <dbReference type="EMBL" id="ASF83362.1"/>
    </source>
</evidence>
<evidence type="ECO:0000256" key="6">
    <source>
        <dbReference type="ARBA" id="ARBA00022833"/>
    </source>
</evidence>
<dbReference type="NCBIfam" id="TIGR02388">
    <property type="entry name" value="rpoC2_cyan"/>
    <property type="match status" value="1"/>
</dbReference>
<comment type="subunit">
    <text evidence="8">In plastids the minimal PEP RNA polymerase catalytic core is composed of four subunits: alpha, beta, beta', and beta''. When a (nuclear-encoded) sigma factor is associated with the core the holoenzyme is formed, which can initiate transcription.</text>
</comment>
<feature type="domain" description="RNA polymerase Rpb1" evidence="10">
    <location>
        <begin position="110"/>
        <end position="165"/>
    </location>
</feature>
<dbReference type="EMBL" id="MF083690">
    <property type="protein sequence ID" value="ASF83496.1"/>
    <property type="molecule type" value="Genomic_DNA"/>
</dbReference>
<dbReference type="GO" id="GO:0009507">
    <property type="term" value="C:chloroplast"/>
    <property type="evidence" value="ECO:0007669"/>
    <property type="project" value="UniProtKB-SubCell"/>
</dbReference>
<proteinExistence type="inferred from homology"/>
<feature type="domain" description="RNA polymerase Rpb1" evidence="12">
    <location>
        <begin position="194"/>
        <end position="272"/>
    </location>
</feature>
<organism evidence="14">
    <name type="scientific">Chlamydomonas reinhardtii</name>
    <name type="common">Chlamydomonas smithii</name>
    <dbReference type="NCBI Taxonomy" id="3055"/>
    <lineage>
        <taxon>Eukaryota</taxon>
        <taxon>Viridiplantae</taxon>
        <taxon>Chlorophyta</taxon>
        <taxon>core chlorophytes</taxon>
        <taxon>Chlorophyceae</taxon>
        <taxon>CS clade</taxon>
        <taxon>Chlamydomonadales</taxon>
        <taxon>Chlamydomonadaceae</taxon>
        <taxon>Chlamydomonas</taxon>
    </lineage>
</organism>
<dbReference type="InterPro" id="IPR007081">
    <property type="entry name" value="RNA_pol_Rpb1_5"/>
</dbReference>
<keyword evidence="7 8" id="KW-0804">Transcription</keyword>
<keyword evidence="2 14" id="KW-0934">Plastid</keyword>
<evidence type="ECO:0000256" key="1">
    <source>
        <dbReference type="ARBA" id="ARBA00022478"/>
    </source>
</evidence>
<protein>
    <recommendedName>
        <fullName evidence="8">DNA-directed RNA polymerase subunit beta''</fullName>
        <ecNumber evidence="8">2.7.7.6</ecNumber>
    </recommendedName>
    <alternativeName>
        <fullName evidence="8">PEP</fullName>
    </alternativeName>
    <alternativeName>
        <fullName evidence="8">Plastid-encoded RNA polymerase subunit beta''</fullName>
        <shortName evidence="8">RNA polymerase subunit beta''</shortName>
    </alternativeName>
</protein>
<dbReference type="Gene3D" id="1.10.132.30">
    <property type="match status" value="1"/>
</dbReference>
<evidence type="ECO:0000313" key="14">
    <source>
        <dbReference type="EMBL" id="ASF83429.1"/>
    </source>
</evidence>